<dbReference type="RefSeq" id="WP_191753095.1">
    <property type="nucleotide sequence ID" value="NZ_JACSQM010000002.1"/>
</dbReference>
<dbReference type="Gene3D" id="3.40.50.150">
    <property type="entry name" value="Vaccinia Virus protein VP39"/>
    <property type="match status" value="1"/>
</dbReference>
<sequence>MDLLLKESLKASYNEQADSRDQSEIQSWKTDELNTFIAALTSHSKNHQPTVLDIGAGSGQHGKYLSQHHMDVTCIDLSPNMVETCRAKGLKAEMMDYYTLHFDAESFDAVWAMNTLLHVPKVSLPAVLKNIHTVLAQDGLFYMGVYGGKDSEGVWQEDSYIPKRFFSFYTDEDLLEVVAPLFDVLDFHIVSEAGRGIGMNFQSLLLRKKVIVD</sequence>
<feature type="domain" description="Methyltransferase" evidence="1">
    <location>
        <begin position="51"/>
        <end position="139"/>
    </location>
</feature>
<dbReference type="Pfam" id="PF13649">
    <property type="entry name" value="Methyltransf_25"/>
    <property type="match status" value="1"/>
</dbReference>
<dbReference type="CDD" id="cd02440">
    <property type="entry name" value="AdoMet_MTases"/>
    <property type="match status" value="1"/>
</dbReference>
<gene>
    <name evidence="2" type="ORF">H9648_06635</name>
</gene>
<keyword evidence="3" id="KW-1185">Reference proteome</keyword>
<accession>A0ABR8SJR6</accession>
<evidence type="ECO:0000313" key="2">
    <source>
        <dbReference type="EMBL" id="MBD7963729.1"/>
    </source>
</evidence>
<dbReference type="GO" id="GO:0032259">
    <property type="term" value="P:methylation"/>
    <property type="evidence" value="ECO:0007669"/>
    <property type="project" value="UniProtKB-KW"/>
</dbReference>
<evidence type="ECO:0000313" key="3">
    <source>
        <dbReference type="Proteomes" id="UP000603641"/>
    </source>
</evidence>
<dbReference type="Proteomes" id="UP000603641">
    <property type="component" value="Unassembled WGS sequence"/>
</dbReference>
<dbReference type="EMBL" id="JACSQM010000002">
    <property type="protein sequence ID" value="MBD7963729.1"/>
    <property type="molecule type" value="Genomic_DNA"/>
</dbReference>
<dbReference type="PANTHER" id="PTHR42912">
    <property type="entry name" value="METHYLTRANSFERASE"/>
    <property type="match status" value="1"/>
</dbReference>
<keyword evidence="2" id="KW-0489">Methyltransferase</keyword>
<dbReference type="InterPro" id="IPR041698">
    <property type="entry name" value="Methyltransf_25"/>
</dbReference>
<evidence type="ECO:0000259" key="1">
    <source>
        <dbReference type="Pfam" id="PF13649"/>
    </source>
</evidence>
<protein>
    <submittedName>
        <fullName evidence="2">Class I SAM-dependent methyltransferase</fullName>
    </submittedName>
</protein>
<proteinExistence type="predicted"/>
<dbReference type="InterPro" id="IPR050508">
    <property type="entry name" value="Methyltransf_Superfamily"/>
</dbReference>
<name>A0ABR8SJR6_9BACL</name>
<dbReference type="InterPro" id="IPR029063">
    <property type="entry name" value="SAM-dependent_MTases_sf"/>
</dbReference>
<keyword evidence="2" id="KW-0808">Transferase</keyword>
<organism evidence="2 3">
    <name type="scientific">Fictibacillus norfolkensis</name>
    <dbReference type="NCBI Taxonomy" id="2762233"/>
    <lineage>
        <taxon>Bacteria</taxon>
        <taxon>Bacillati</taxon>
        <taxon>Bacillota</taxon>
        <taxon>Bacilli</taxon>
        <taxon>Bacillales</taxon>
        <taxon>Fictibacillaceae</taxon>
        <taxon>Fictibacillus</taxon>
    </lineage>
</organism>
<dbReference type="SUPFAM" id="SSF53335">
    <property type="entry name" value="S-adenosyl-L-methionine-dependent methyltransferases"/>
    <property type="match status" value="1"/>
</dbReference>
<dbReference type="GO" id="GO:0008168">
    <property type="term" value="F:methyltransferase activity"/>
    <property type="evidence" value="ECO:0007669"/>
    <property type="project" value="UniProtKB-KW"/>
</dbReference>
<reference evidence="2 3" key="1">
    <citation type="submission" date="2020-08" db="EMBL/GenBank/DDBJ databases">
        <title>A Genomic Blueprint of the Chicken Gut Microbiome.</title>
        <authorList>
            <person name="Gilroy R."/>
            <person name="Ravi A."/>
            <person name="Getino M."/>
            <person name="Pursley I."/>
            <person name="Horton D.L."/>
            <person name="Alikhan N.-F."/>
            <person name="Baker D."/>
            <person name="Gharbi K."/>
            <person name="Hall N."/>
            <person name="Watson M."/>
            <person name="Adriaenssens E.M."/>
            <person name="Foster-Nyarko E."/>
            <person name="Jarju S."/>
            <person name="Secka A."/>
            <person name="Antonio M."/>
            <person name="Oren A."/>
            <person name="Chaudhuri R."/>
            <person name="La Ragione R.M."/>
            <person name="Hildebrand F."/>
            <person name="Pallen M.J."/>
        </authorList>
    </citation>
    <scope>NUCLEOTIDE SEQUENCE [LARGE SCALE GENOMIC DNA]</scope>
    <source>
        <strain evidence="2 3">Sa2CUA10</strain>
    </source>
</reference>
<comment type="caution">
    <text evidence="2">The sequence shown here is derived from an EMBL/GenBank/DDBJ whole genome shotgun (WGS) entry which is preliminary data.</text>
</comment>